<sequence length="66" mass="7381">MNGASRGAENLRGFRELREHREPLSHSPYKASNSKRHLVTYKKDAANLELGIPVLPVPYANEVGHT</sequence>
<comment type="caution">
    <text evidence="2">The sequence shown here is derived from an EMBL/GenBank/DDBJ whole genome shotgun (WGS) entry which is preliminary data.</text>
</comment>
<protein>
    <submittedName>
        <fullName evidence="2">Uncharacterized protein</fullName>
    </submittedName>
</protein>
<feature type="compositionally biased region" description="Basic and acidic residues" evidence="1">
    <location>
        <begin position="12"/>
        <end position="24"/>
    </location>
</feature>
<proteinExistence type="predicted"/>
<organism evidence="2 3">
    <name type="scientific">Daphnia magna</name>
    <dbReference type="NCBI Taxonomy" id="35525"/>
    <lineage>
        <taxon>Eukaryota</taxon>
        <taxon>Metazoa</taxon>
        <taxon>Ecdysozoa</taxon>
        <taxon>Arthropoda</taxon>
        <taxon>Crustacea</taxon>
        <taxon>Branchiopoda</taxon>
        <taxon>Diplostraca</taxon>
        <taxon>Cladocera</taxon>
        <taxon>Anomopoda</taxon>
        <taxon>Daphniidae</taxon>
        <taxon>Daphnia</taxon>
    </lineage>
</organism>
<dbReference type="Proteomes" id="UP001234178">
    <property type="component" value="Unassembled WGS sequence"/>
</dbReference>
<accession>A0ABR0A4K7</accession>
<gene>
    <name evidence="2" type="ORF">OUZ56_002063</name>
</gene>
<evidence type="ECO:0000313" key="2">
    <source>
        <dbReference type="EMBL" id="KAK4020067.1"/>
    </source>
</evidence>
<feature type="region of interest" description="Disordered" evidence="1">
    <location>
        <begin position="1"/>
        <end position="36"/>
    </location>
</feature>
<evidence type="ECO:0000256" key="1">
    <source>
        <dbReference type="SAM" id="MobiDB-lite"/>
    </source>
</evidence>
<keyword evidence="3" id="KW-1185">Reference proteome</keyword>
<evidence type="ECO:0000313" key="3">
    <source>
        <dbReference type="Proteomes" id="UP001234178"/>
    </source>
</evidence>
<name>A0ABR0A4K7_9CRUS</name>
<dbReference type="EMBL" id="JAOYFB010000036">
    <property type="protein sequence ID" value="KAK4020067.1"/>
    <property type="molecule type" value="Genomic_DNA"/>
</dbReference>
<reference evidence="2 3" key="1">
    <citation type="journal article" date="2023" name="Nucleic Acids Res.">
        <title>The hologenome of Daphnia magna reveals possible DNA methylation and microbiome-mediated evolution of the host genome.</title>
        <authorList>
            <person name="Chaturvedi A."/>
            <person name="Li X."/>
            <person name="Dhandapani V."/>
            <person name="Marshall H."/>
            <person name="Kissane S."/>
            <person name="Cuenca-Cambronero M."/>
            <person name="Asole G."/>
            <person name="Calvet F."/>
            <person name="Ruiz-Romero M."/>
            <person name="Marangio P."/>
            <person name="Guigo R."/>
            <person name="Rago D."/>
            <person name="Mirbahai L."/>
            <person name="Eastwood N."/>
            <person name="Colbourne J.K."/>
            <person name="Zhou J."/>
            <person name="Mallon E."/>
            <person name="Orsini L."/>
        </authorList>
    </citation>
    <scope>NUCLEOTIDE SEQUENCE [LARGE SCALE GENOMIC DNA]</scope>
    <source>
        <strain evidence="2">LRV0_1</strain>
    </source>
</reference>